<accession>A0A090D1Y7</accession>
<dbReference type="STRING" id="1437425.CSEC_1350"/>
<evidence type="ECO:0000256" key="4">
    <source>
        <dbReference type="ARBA" id="ARBA00022840"/>
    </source>
</evidence>
<feature type="domain" description="tRNA nucleotidyltransferase/poly(A) polymerase RNA and SrmB- binding" evidence="12">
    <location>
        <begin position="185"/>
        <end position="246"/>
    </location>
</feature>
<keyword evidence="2 7" id="KW-0808">Transferase</keyword>
<evidence type="ECO:0000256" key="8">
    <source>
        <dbReference type="RuleBase" id="RU003953"/>
    </source>
</evidence>
<dbReference type="EC" id="2.7.7.19" evidence="7"/>
<dbReference type="InterPro" id="IPR043519">
    <property type="entry name" value="NT_sf"/>
</dbReference>
<dbReference type="InterPro" id="IPR052191">
    <property type="entry name" value="tRNA_ntf/polyA_polymerase_I"/>
</dbReference>
<evidence type="ECO:0000259" key="11">
    <source>
        <dbReference type="Pfam" id="PF12626"/>
    </source>
</evidence>
<reference evidence="13" key="2">
    <citation type="submission" date="2014-09" db="EMBL/GenBank/DDBJ databases">
        <title>Criblamydia sequanensis harbors a mega-plasmid encoding arsenite resistance.</title>
        <authorList>
            <person name="Bertelli C."/>
            <person name="Goesmann A."/>
            <person name="Greub G."/>
        </authorList>
    </citation>
    <scope>NUCLEOTIDE SEQUENCE [LARGE SCALE GENOMIC DNA]</scope>
    <source>
        <strain evidence="13">CRIB-18</strain>
    </source>
</reference>
<feature type="domain" description="Poly A polymerase head" evidence="10">
    <location>
        <begin position="36"/>
        <end position="156"/>
    </location>
</feature>
<comment type="caution">
    <text evidence="13">The sequence shown here is derived from an EMBL/GenBank/DDBJ whole genome shotgun (WGS) entry which is preliminary data.</text>
</comment>
<evidence type="ECO:0000313" key="14">
    <source>
        <dbReference type="Proteomes" id="UP000031552"/>
    </source>
</evidence>
<proteinExistence type="inferred from homology"/>
<comment type="function">
    <text evidence="7">Adds poly(A) tail to the 3' end of many RNAs, which usually targets these RNAs for decay. Plays a significant role in the global control of gene expression, through influencing the rate of transcript degradation, and in the general RNA quality control.</text>
</comment>
<dbReference type="GO" id="GO:0043633">
    <property type="term" value="P:polyadenylation-dependent RNA catabolic process"/>
    <property type="evidence" value="ECO:0007669"/>
    <property type="project" value="InterPro"/>
</dbReference>
<name>A0A090D1Y7_9BACT</name>
<dbReference type="InterPro" id="IPR010206">
    <property type="entry name" value="PolA_pol_I"/>
</dbReference>
<evidence type="ECO:0000256" key="2">
    <source>
        <dbReference type="ARBA" id="ARBA00022679"/>
    </source>
</evidence>
<reference evidence="13" key="1">
    <citation type="submission" date="2013-12" db="EMBL/GenBank/DDBJ databases">
        <authorList>
            <person name="Linke B."/>
        </authorList>
    </citation>
    <scope>NUCLEOTIDE SEQUENCE [LARGE SCALE GENOMIC DNA]</scope>
    <source>
        <strain evidence="13">CRIB-18</strain>
    </source>
</reference>
<dbReference type="GO" id="GO:1990817">
    <property type="term" value="F:poly(A) RNA polymerase activity"/>
    <property type="evidence" value="ECO:0007669"/>
    <property type="project" value="UniProtKB-UniRule"/>
</dbReference>
<dbReference type="Pfam" id="PF12627">
    <property type="entry name" value="PolyA_pol_RNAbd"/>
    <property type="match status" value="1"/>
</dbReference>
<evidence type="ECO:0000256" key="6">
    <source>
        <dbReference type="ARBA" id="ARBA00023163"/>
    </source>
</evidence>
<dbReference type="HAMAP" id="MF_00957">
    <property type="entry name" value="PolyA_pol"/>
    <property type="match status" value="1"/>
</dbReference>
<comment type="catalytic activity">
    <reaction evidence="7">
        <text>RNA(n) + ATP = RNA(n)-3'-adenine ribonucleotide + diphosphate</text>
        <dbReference type="Rhea" id="RHEA:11332"/>
        <dbReference type="Rhea" id="RHEA-COMP:14527"/>
        <dbReference type="Rhea" id="RHEA-COMP:17347"/>
        <dbReference type="ChEBI" id="CHEBI:30616"/>
        <dbReference type="ChEBI" id="CHEBI:33019"/>
        <dbReference type="ChEBI" id="CHEBI:140395"/>
        <dbReference type="ChEBI" id="CHEBI:173115"/>
        <dbReference type="EC" id="2.7.7.19"/>
    </reaction>
</comment>
<feature type="active site" evidence="7">
    <location>
        <position position="56"/>
    </location>
</feature>
<dbReference type="Pfam" id="PF01743">
    <property type="entry name" value="PolyA_pol"/>
    <property type="match status" value="1"/>
</dbReference>
<keyword evidence="4 7" id="KW-0067">ATP-binding</keyword>
<dbReference type="OrthoDB" id="9805698at2"/>
<gene>
    <name evidence="13" type="primary">pcnb1</name>
    <name evidence="7" type="synonym">pcnB</name>
    <name evidence="13" type="ORF">CSEC_1350</name>
</gene>
<dbReference type="AlphaFoldDB" id="A0A090D1Y7"/>
<feature type="active site" evidence="7">
    <location>
        <position position="54"/>
    </location>
</feature>
<dbReference type="Gene3D" id="1.10.3090.10">
    <property type="entry name" value="cca-adding enzyme, domain 2"/>
    <property type="match status" value="1"/>
</dbReference>
<dbReference type="Pfam" id="PF12626">
    <property type="entry name" value="PolyA_pol_arg_C"/>
    <property type="match status" value="1"/>
</dbReference>
<dbReference type="SUPFAM" id="SSF81301">
    <property type="entry name" value="Nucleotidyltransferase"/>
    <property type="match status" value="1"/>
</dbReference>
<dbReference type="InterPro" id="IPR002646">
    <property type="entry name" value="PolA_pol_head_dom"/>
</dbReference>
<sequence>MQQKIYFAPEHEINSKLIDPDAIYVIEKLKSSGYDAYLVGGSVRDLLTKKKPKDFDISTSAKPEEIKAIFQRRCILIGRRFRLAHIRFGHKVFEVSTFRAGDNDSESLILHDNIWGTPQEDVLRRDFTINGLFYDPSSHSVIDYVGGWKDIHEGVLKTIGDPAIRFKQDPVRMIRLVKFAARLKFKINPDAEAALQSCKNDILKSSPSRILEEFFRMLESGAAAPFFKLMISYGMLDMLFPSLNQFLRSAKGSETFRFLKAVDAIHQQSDKTFDRSVLTACLLFPILEEELKNEFLSKELKPHLGEIIITISNIIKAFVTHSFSHFPRRLNALASYILSTQYRFTPFSGKRHHKPKILHHKEFPLALQFFKIRSILDNELSPLFESWKKVYLQEMHHGKQHGSHSHKERPYISRRKHTEGRQRNAPSAERH</sequence>
<keyword evidence="6 7" id="KW-0804">Transcription</keyword>
<evidence type="ECO:0000259" key="10">
    <source>
        <dbReference type="Pfam" id="PF01743"/>
    </source>
</evidence>
<evidence type="ECO:0000313" key="13">
    <source>
        <dbReference type="EMBL" id="CDR34170.1"/>
    </source>
</evidence>
<keyword evidence="13" id="KW-0548">Nucleotidyltransferase</keyword>
<dbReference type="PANTHER" id="PTHR43051">
    <property type="entry name" value="POLYNUCLEOTIDE ADENYLYLTRANSFERASE FAMILY PROTEIN"/>
    <property type="match status" value="1"/>
</dbReference>
<keyword evidence="1 7" id="KW-0507">mRNA processing</keyword>
<dbReference type="Gene3D" id="3.30.460.10">
    <property type="entry name" value="Beta Polymerase, domain 2"/>
    <property type="match status" value="1"/>
</dbReference>
<dbReference type="GO" id="GO:0005524">
    <property type="term" value="F:ATP binding"/>
    <property type="evidence" value="ECO:0007669"/>
    <property type="project" value="UniProtKB-UniRule"/>
</dbReference>
<dbReference type="EMBL" id="CCEJ010000005">
    <property type="protein sequence ID" value="CDR34170.1"/>
    <property type="molecule type" value="Genomic_DNA"/>
</dbReference>
<organism evidence="13 14">
    <name type="scientific">Candidatus Criblamydia sequanensis CRIB-18</name>
    <dbReference type="NCBI Taxonomy" id="1437425"/>
    <lineage>
        <taxon>Bacteria</taxon>
        <taxon>Pseudomonadati</taxon>
        <taxon>Chlamydiota</taxon>
        <taxon>Chlamydiia</taxon>
        <taxon>Parachlamydiales</taxon>
        <taxon>Candidatus Criblamydiaceae</taxon>
        <taxon>Candidatus Criblamydia</taxon>
    </lineage>
</organism>
<dbReference type="eggNOG" id="COG0617">
    <property type="taxonomic scope" value="Bacteria"/>
</dbReference>
<keyword evidence="5 7" id="KW-0694">RNA-binding</keyword>
<dbReference type="InterPro" id="IPR025866">
    <property type="entry name" value="PolyA_pol_arg_C_dom"/>
</dbReference>
<dbReference type="RefSeq" id="WP_053331862.1">
    <property type="nucleotide sequence ID" value="NZ_CCEJ010000005.1"/>
</dbReference>
<evidence type="ECO:0000256" key="5">
    <source>
        <dbReference type="ARBA" id="ARBA00022884"/>
    </source>
</evidence>
<dbReference type="GO" id="GO:0003723">
    <property type="term" value="F:RNA binding"/>
    <property type="evidence" value="ECO:0007669"/>
    <property type="project" value="UniProtKB-UniRule"/>
</dbReference>
<feature type="active site" evidence="7">
    <location>
        <position position="126"/>
    </location>
</feature>
<feature type="region of interest" description="Disordered" evidence="9">
    <location>
        <begin position="397"/>
        <end position="431"/>
    </location>
</feature>
<dbReference type="CDD" id="cd05398">
    <property type="entry name" value="NT_ClassII-CCAase"/>
    <property type="match status" value="1"/>
</dbReference>
<comment type="similarity">
    <text evidence="7 8">Belongs to the tRNA nucleotidyltransferase/poly(A) polymerase family.</text>
</comment>
<feature type="compositionally biased region" description="Basic residues" evidence="9">
    <location>
        <begin position="398"/>
        <end position="418"/>
    </location>
</feature>
<evidence type="ECO:0000256" key="1">
    <source>
        <dbReference type="ARBA" id="ARBA00022664"/>
    </source>
</evidence>
<keyword evidence="3 7" id="KW-0547">Nucleotide-binding</keyword>
<dbReference type="NCBIfam" id="TIGR01942">
    <property type="entry name" value="pcnB"/>
    <property type="match status" value="1"/>
</dbReference>
<feature type="domain" description="Polymerase A arginine-rich C-terminal" evidence="11">
    <location>
        <begin position="326"/>
        <end position="417"/>
    </location>
</feature>
<dbReference type="GO" id="GO:0006397">
    <property type="term" value="P:mRNA processing"/>
    <property type="evidence" value="ECO:0007669"/>
    <property type="project" value="UniProtKB-KW"/>
</dbReference>
<protein>
    <recommendedName>
        <fullName evidence="7">Poly(A) polymerase I</fullName>
        <shortName evidence="7">PAP I</shortName>
        <ecNumber evidence="7">2.7.7.19</ecNumber>
    </recommendedName>
</protein>
<dbReference type="PANTHER" id="PTHR43051:SF1">
    <property type="entry name" value="POLYNUCLEOTIDE ADENYLYLTRANSFERASE FAMILY PROTEIN"/>
    <property type="match status" value="1"/>
</dbReference>
<keyword evidence="14" id="KW-1185">Reference proteome</keyword>
<dbReference type="Proteomes" id="UP000031552">
    <property type="component" value="Unassembled WGS sequence"/>
</dbReference>
<evidence type="ECO:0000256" key="7">
    <source>
        <dbReference type="HAMAP-Rule" id="MF_00957"/>
    </source>
</evidence>
<evidence type="ECO:0000259" key="12">
    <source>
        <dbReference type="Pfam" id="PF12627"/>
    </source>
</evidence>
<evidence type="ECO:0000256" key="3">
    <source>
        <dbReference type="ARBA" id="ARBA00022741"/>
    </source>
</evidence>
<dbReference type="InterPro" id="IPR032828">
    <property type="entry name" value="PolyA_RNA-bd"/>
</dbReference>
<dbReference type="SUPFAM" id="SSF81891">
    <property type="entry name" value="Poly A polymerase C-terminal region-like"/>
    <property type="match status" value="1"/>
</dbReference>
<evidence type="ECO:0000256" key="9">
    <source>
        <dbReference type="SAM" id="MobiDB-lite"/>
    </source>
</evidence>